<dbReference type="InterPro" id="IPR052016">
    <property type="entry name" value="Bact_Sigma-Reg"/>
</dbReference>
<feature type="domain" description="Response regulatory" evidence="4">
    <location>
        <begin position="35"/>
        <end position="149"/>
    </location>
</feature>
<keyword evidence="1" id="KW-0378">Hydrolase</keyword>
<dbReference type="InterPro" id="IPR001789">
    <property type="entry name" value="Sig_transdc_resp-reg_receiver"/>
</dbReference>
<sequence>MKVAAGGHRAVTSLPGHDGVVQGGSEADASVAGFVILLIEDDLGDAVLVREYLADGDLGGRLQHVESLRQAQEFTGAPECILLDLHLPDAHGLDGLRQVLQRWPHAAVVVLTGLNDASTGSAAVAAGAQDYLVKDQVDESVLARTIRYAVQRKRVQTAERRLGDSRLQADENTRLQRGLLPKPLLDDTTVSVASRYLPGQQRSLLGGDFYDVVQTTDGIVHALIGDVCGNGPDEAALGVGLWYGWRTLTLAGLRKADRMRLLEQVFVAERPHSGLFATACTVGITPGRGEVILLSAGHPAPLVITADRAYPAEVSYGPGLGMAPGWPGGASRGSPCLPVRGCCCSPTASSRVSLGTALGSARNASSRSPAGWPPSTTRTSTSTPCWPTFSGSTRGATATTPPCCTCDGPRQ</sequence>
<dbReference type="PANTHER" id="PTHR43156:SF2">
    <property type="entry name" value="STAGE II SPORULATION PROTEIN E"/>
    <property type="match status" value="1"/>
</dbReference>
<protein>
    <submittedName>
        <fullName evidence="5">SpoIIE family protein phosphatase</fullName>
    </submittedName>
</protein>
<dbReference type="SMART" id="SM00448">
    <property type="entry name" value="REC"/>
    <property type="match status" value="1"/>
</dbReference>
<dbReference type="PANTHER" id="PTHR43156">
    <property type="entry name" value="STAGE II SPORULATION PROTEIN E-RELATED"/>
    <property type="match status" value="1"/>
</dbReference>
<dbReference type="Pfam" id="PF00072">
    <property type="entry name" value="Response_reg"/>
    <property type="match status" value="1"/>
</dbReference>
<dbReference type="Pfam" id="PF07228">
    <property type="entry name" value="SpoIIE"/>
    <property type="match status" value="1"/>
</dbReference>
<evidence type="ECO:0000256" key="2">
    <source>
        <dbReference type="PROSITE-ProRule" id="PRU00169"/>
    </source>
</evidence>
<gene>
    <name evidence="5" type="ORF">M1L60_44365</name>
</gene>
<dbReference type="InterPro" id="IPR011006">
    <property type="entry name" value="CheY-like_superfamily"/>
</dbReference>
<comment type="caution">
    <text evidence="5">The sequence shown here is derived from an EMBL/GenBank/DDBJ whole genome shotgun (WGS) entry which is preliminary data.</text>
</comment>
<dbReference type="InterPro" id="IPR036457">
    <property type="entry name" value="PPM-type-like_dom_sf"/>
</dbReference>
<dbReference type="Gene3D" id="3.40.50.2300">
    <property type="match status" value="1"/>
</dbReference>
<feature type="region of interest" description="Disordered" evidence="3">
    <location>
        <begin position="359"/>
        <end position="399"/>
    </location>
</feature>
<name>A0ABT1E3C5_9ACTN</name>
<evidence type="ECO:0000256" key="1">
    <source>
        <dbReference type="ARBA" id="ARBA00022801"/>
    </source>
</evidence>
<dbReference type="Proteomes" id="UP001523369">
    <property type="component" value="Unassembled WGS sequence"/>
</dbReference>
<feature type="modified residue" description="4-aspartylphosphate" evidence="2">
    <location>
        <position position="84"/>
    </location>
</feature>
<evidence type="ECO:0000313" key="5">
    <source>
        <dbReference type="EMBL" id="MCO8277634.1"/>
    </source>
</evidence>
<organism evidence="5 6">
    <name type="scientific">Paractinoplanes aksuensis</name>
    <dbReference type="NCBI Taxonomy" id="2939490"/>
    <lineage>
        <taxon>Bacteria</taxon>
        <taxon>Bacillati</taxon>
        <taxon>Actinomycetota</taxon>
        <taxon>Actinomycetes</taxon>
        <taxon>Micromonosporales</taxon>
        <taxon>Micromonosporaceae</taxon>
        <taxon>Paractinoplanes</taxon>
    </lineage>
</organism>
<dbReference type="SUPFAM" id="SSF52172">
    <property type="entry name" value="CheY-like"/>
    <property type="match status" value="1"/>
</dbReference>
<keyword evidence="6" id="KW-1185">Reference proteome</keyword>
<dbReference type="InterPro" id="IPR001932">
    <property type="entry name" value="PPM-type_phosphatase-like_dom"/>
</dbReference>
<evidence type="ECO:0000256" key="3">
    <source>
        <dbReference type="SAM" id="MobiDB-lite"/>
    </source>
</evidence>
<evidence type="ECO:0000313" key="6">
    <source>
        <dbReference type="Proteomes" id="UP001523369"/>
    </source>
</evidence>
<feature type="compositionally biased region" description="Low complexity" evidence="3">
    <location>
        <begin position="373"/>
        <end position="388"/>
    </location>
</feature>
<evidence type="ECO:0000259" key="4">
    <source>
        <dbReference type="PROSITE" id="PS50110"/>
    </source>
</evidence>
<proteinExistence type="predicted"/>
<reference evidence="5 6" key="1">
    <citation type="submission" date="2022-06" db="EMBL/GenBank/DDBJ databases">
        <title>New Species of the Genus Actinoplanes, ActinopZanes ferrugineus.</title>
        <authorList>
            <person name="Ding P."/>
        </authorList>
    </citation>
    <scope>NUCLEOTIDE SEQUENCE [LARGE SCALE GENOMIC DNA]</scope>
    <source>
        <strain evidence="5 6">TRM88003</strain>
    </source>
</reference>
<dbReference type="Gene3D" id="3.60.40.10">
    <property type="entry name" value="PPM-type phosphatase domain"/>
    <property type="match status" value="1"/>
</dbReference>
<dbReference type="EMBL" id="JAMYJR010000062">
    <property type="protein sequence ID" value="MCO8277634.1"/>
    <property type="molecule type" value="Genomic_DNA"/>
</dbReference>
<keyword evidence="2" id="KW-0597">Phosphoprotein</keyword>
<dbReference type="PROSITE" id="PS50110">
    <property type="entry name" value="RESPONSE_REGULATORY"/>
    <property type="match status" value="1"/>
</dbReference>
<accession>A0ABT1E3C5</accession>